<reference evidence="3 4" key="1">
    <citation type="journal article" date="2013" name="Antonie Van Leeuwenhoek">
        <title>Echinimonas agarilytica gen. nov., sp. nov., a new gammaproteobacterium isolated from the sea urchin Strongylocentrotus intermedius.</title>
        <authorList>
            <person name="Nedashkovskaya O.I."/>
            <person name="Stenkova A.M."/>
            <person name="Zhukova N.V."/>
            <person name="Van Trappen S."/>
            <person name="Lee J.S."/>
            <person name="Kim S.B."/>
        </authorList>
    </citation>
    <scope>NUCLEOTIDE SEQUENCE [LARGE SCALE GENOMIC DNA]</scope>
    <source>
        <strain evidence="3 4">KMM 6351</strain>
    </source>
</reference>
<protein>
    <submittedName>
        <fullName evidence="3">TIGR00341 family protein</fullName>
    </submittedName>
</protein>
<dbReference type="RefSeq" id="WP_251262278.1">
    <property type="nucleotide sequence ID" value="NZ_JAMQGP010000007.1"/>
</dbReference>
<proteinExistence type="predicted"/>
<feature type="transmembrane region" description="Helical" evidence="2">
    <location>
        <begin position="177"/>
        <end position="194"/>
    </location>
</feature>
<accession>A0AA42B850</accession>
<evidence type="ECO:0000256" key="2">
    <source>
        <dbReference type="SAM" id="Phobius"/>
    </source>
</evidence>
<dbReference type="NCBIfam" id="TIGR00341">
    <property type="entry name" value="TIGR00341 family protein"/>
    <property type="match status" value="1"/>
</dbReference>
<dbReference type="Proteomes" id="UP001165393">
    <property type="component" value="Unassembled WGS sequence"/>
</dbReference>
<sequence length="333" mass="35559">MAFKKIVITAPVECALKADQITNGEVLQYWKSEVSEHTYQLHLVMLSEHCQHVLDEVAKRRATYANISAIQHNIDLVIPRPPEEEPEATQEDQGKAKSNSTNRDEIYSNVSTTIDANSKFFTMVVLSAIVAATGLLRDDTAIIIGAMVIAPLLGPNVALALATTLGDKQLMGRSLKLLIQGAIIATVMSVAVGYLSTDNLLDIPAIAARTNLSYSDLVLALASGTAATLAIVTGQSGTLIGVMVAVALMPPLVSAGMLAGSGHFVEAFRAAQLLLANIICVNLAGVLTFQLKGVRPQYAWETSKAKRQTIRATSIWIILLVILSFAIADLPKS</sequence>
<keyword evidence="2" id="KW-0472">Membrane</keyword>
<feature type="transmembrane region" description="Helical" evidence="2">
    <location>
        <begin position="120"/>
        <end position="136"/>
    </location>
</feature>
<dbReference type="PANTHER" id="PTHR20992:SF9">
    <property type="entry name" value="AT15442P-RELATED"/>
    <property type="match status" value="1"/>
</dbReference>
<dbReference type="InterPro" id="IPR005240">
    <property type="entry name" value="DUF389"/>
</dbReference>
<keyword evidence="2" id="KW-1133">Transmembrane helix</keyword>
<dbReference type="AlphaFoldDB" id="A0AA42B850"/>
<dbReference type="Pfam" id="PF04087">
    <property type="entry name" value="DUF389"/>
    <property type="match status" value="1"/>
</dbReference>
<feature type="transmembrane region" description="Helical" evidence="2">
    <location>
        <begin position="214"/>
        <end position="232"/>
    </location>
</feature>
<evidence type="ECO:0000313" key="4">
    <source>
        <dbReference type="Proteomes" id="UP001165393"/>
    </source>
</evidence>
<organism evidence="3 4">
    <name type="scientific">Echinimonas agarilytica</name>
    <dbReference type="NCBI Taxonomy" id="1215918"/>
    <lineage>
        <taxon>Bacteria</taxon>
        <taxon>Pseudomonadati</taxon>
        <taxon>Pseudomonadota</taxon>
        <taxon>Gammaproteobacteria</taxon>
        <taxon>Alteromonadales</taxon>
        <taxon>Echinimonadaceae</taxon>
        <taxon>Echinimonas</taxon>
    </lineage>
</organism>
<name>A0AA42B850_9GAMM</name>
<comment type="caution">
    <text evidence="3">The sequence shown here is derived from an EMBL/GenBank/DDBJ whole genome shotgun (WGS) entry which is preliminary data.</text>
</comment>
<keyword evidence="4" id="KW-1185">Reference proteome</keyword>
<dbReference type="PANTHER" id="PTHR20992">
    <property type="entry name" value="AT15442P-RELATED"/>
    <property type="match status" value="1"/>
</dbReference>
<keyword evidence="2" id="KW-0812">Transmembrane</keyword>
<evidence type="ECO:0000313" key="3">
    <source>
        <dbReference type="EMBL" id="MCM2680800.1"/>
    </source>
</evidence>
<feature type="transmembrane region" description="Helical" evidence="2">
    <location>
        <begin position="142"/>
        <end position="165"/>
    </location>
</feature>
<feature type="transmembrane region" description="Helical" evidence="2">
    <location>
        <begin position="310"/>
        <end position="328"/>
    </location>
</feature>
<feature type="transmembrane region" description="Helical" evidence="2">
    <location>
        <begin position="270"/>
        <end position="289"/>
    </location>
</feature>
<feature type="transmembrane region" description="Helical" evidence="2">
    <location>
        <begin position="239"/>
        <end position="258"/>
    </location>
</feature>
<feature type="region of interest" description="Disordered" evidence="1">
    <location>
        <begin position="76"/>
        <end position="102"/>
    </location>
</feature>
<gene>
    <name evidence="3" type="ORF">NAF29_14165</name>
</gene>
<evidence type="ECO:0000256" key="1">
    <source>
        <dbReference type="SAM" id="MobiDB-lite"/>
    </source>
</evidence>
<dbReference type="EMBL" id="JAMQGP010000007">
    <property type="protein sequence ID" value="MCM2680800.1"/>
    <property type="molecule type" value="Genomic_DNA"/>
</dbReference>